<evidence type="ECO:0000313" key="2">
    <source>
        <dbReference type="Proteomes" id="UP000887577"/>
    </source>
</evidence>
<feature type="region of interest" description="Disordered" evidence="1">
    <location>
        <begin position="113"/>
        <end position="193"/>
    </location>
</feature>
<protein>
    <submittedName>
        <fullName evidence="3">BHLH domain-containing protein</fullName>
    </submittedName>
</protein>
<organism evidence="2 3">
    <name type="scientific">Panagrolaimus superbus</name>
    <dbReference type="NCBI Taxonomy" id="310955"/>
    <lineage>
        <taxon>Eukaryota</taxon>
        <taxon>Metazoa</taxon>
        <taxon>Ecdysozoa</taxon>
        <taxon>Nematoda</taxon>
        <taxon>Chromadorea</taxon>
        <taxon>Rhabditida</taxon>
        <taxon>Tylenchina</taxon>
        <taxon>Panagrolaimomorpha</taxon>
        <taxon>Panagrolaimoidea</taxon>
        <taxon>Panagrolaimidae</taxon>
        <taxon>Panagrolaimus</taxon>
    </lineage>
</organism>
<proteinExistence type="predicted"/>
<dbReference type="AlphaFoldDB" id="A0A914ZC52"/>
<evidence type="ECO:0000256" key="1">
    <source>
        <dbReference type="SAM" id="MobiDB-lite"/>
    </source>
</evidence>
<feature type="compositionally biased region" description="Low complexity" evidence="1">
    <location>
        <begin position="149"/>
        <end position="158"/>
    </location>
</feature>
<keyword evidence="2" id="KW-1185">Reference proteome</keyword>
<feature type="compositionally biased region" description="Polar residues" evidence="1">
    <location>
        <begin position="248"/>
        <end position="257"/>
    </location>
</feature>
<sequence>MEEFSTSIGLPTLSATTPFATINFGLPASMLQLYHTNTPVNTNELTIYHPEGNTPKGWQTIHPTMNPFVPHPLPDPPKDLLELQNDRSNISMTAFPGSVTSQMDIDMIEAEQPLPRPIPTRPFNNYCRSPSSEQSDHSESNNNRKLSQSSSPPKNNNNNKKKPRNSSGGGGSDDRAERRKKGNTESQARSREHNKIIKGLYELNDKLIDAINQEYLKNGNHNDPLINKLLTEYERLPKKQRPYKKRTPSSSIINEIA</sequence>
<dbReference type="WBParaSite" id="PSU_v2.g9497.t1">
    <property type="protein sequence ID" value="PSU_v2.g9497.t1"/>
    <property type="gene ID" value="PSU_v2.g9497"/>
</dbReference>
<feature type="region of interest" description="Disordered" evidence="1">
    <location>
        <begin position="237"/>
        <end position="257"/>
    </location>
</feature>
<dbReference type="Proteomes" id="UP000887577">
    <property type="component" value="Unplaced"/>
</dbReference>
<feature type="compositionally biased region" description="Basic residues" evidence="1">
    <location>
        <begin position="238"/>
        <end position="247"/>
    </location>
</feature>
<name>A0A914ZC52_9BILA</name>
<accession>A0A914ZC52</accession>
<evidence type="ECO:0000313" key="3">
    <source>
        <dbReference type="WBParaSite" id="PSU_v2.g9497.t1"/>
    </source>
</evidence>
<reference evidence="3" key="1">
    <citation type="submission" date="2022-11" db="UniProtKB">
        <authorList>
            <consortium name="WormBaseParasite"/>
        </authorList>
    </citation>
    <scope>IDENTIFICATION</scope>
</reference>